<comment type="caution">
    <text evidence="2">The sequence shown here is derived from an EMBL/GenBank/DDBJ whole genome shotgun (WGS) entry which is preliminary data.</text>
</comment>
<dbReference type="AlphaFoldDB" id="A0AAD1XCU0"/>
<accession>A0AAD1XCU0</accession>
<proteinExistence type="predicted"/>
<reference evidence="2" key="1">
    <citation type="submission" date="2023-07" db="EMBL/GenBank/DDBJ databases">
        <authorList>
            <consortium name="AG Swart"/>
            <person name="Singh M."/>
            <person name="Singh A."/>
            <person name="Seah K."/>
            <person name="Emmerich C."/>
        </authorList>
    </citation>
    <scope>NUCLEOTIDE SEQUENCE</scope>
    <source>
        <strain evidence="2">DP1</strain>
    </source>
</reference>
<feature type="region of interest" description="Disordered" evidence="1">
    <location>
        <begin position="14"/>
        <end position="35"/>
    </location>
</feature>
<sequence length="475" mass="55619">MFKSLFCCTLRNEYEDDDEPNTKPPRKKQNYDENSDSIIILRNNNNEDEACESPIEKFLKTRNDPEIKLYSGYGSDDDYEVSSFTINQNNEENGYEITEENFENHSMKKGFTHTFNPMNKDDSSNLNLRVDDTINKFNQLNLSSKLKGASFSNSSDHYCSLTELFGETLIKYYDDLFMPFLNGAKYKCTSQTCQLEYLEQADFESKDMEISNLYGGEMLLSFSYYFCEDDGELNKGIDYIKQIFIKDINNNDLFNFYSGNYVDDGILNGYIRILEVFHEYQIAKKGLNDPKSIENIKNIKIFDTYAVKEISEKADIPETINEELAKEIREIFQENIFIIPIFKKSEKKIYLLIFEVEVDDQDEYHFEVTLHDKDRDEDQVEGEENQDFEYASDIIFAILHIIVGQENVKEYENKIITTTDTLQVEDENDMIPAILQIAESKVLHQERHPNETIEESRHKILDRIIAFNRLITEVP</sequence>
<gene>
    <name evidence="2" type="ORF">ECRASSUSDP1_LOCUS7115</name>
</gene>
<name>A0AAD1XCU0_EUPCR</name>
<protein>
    <submittedName>
        <fullName evidence="2">Uncharacterized protein</fullName>
    </submittedName>
</protein>
<organism evidence="2 3">
    <name type="scientific">Euplotes crassus</name>
    <dbReference type="NCBI Taxonomy" id="5936"/>
    <lineage>
        <taxon>Eukaryota</taxon>
        <taxon>Sar</taxon>
        <taxon>Alveolata</taxon>
        <taxon>Ciliophora</taxon>
        <taxon>Intramacronucleata</taxon>
        <taxon>Spirotrichea</taxon>
        <taxon>Hypotrichia</taxon>
        <taxon>Euplotida</taxon>
        <taxon>Euplotidae</taxon>
        <taxon>Moneuplotes</taxon>
    </lineage>
</organism>
<evidence type="ECO:0000313" key="2">
    <source>
        <dbReference type="EMBL" id="CAI2365834.1"/>
    </source>
</evidence>
<evidence type="ECO:0000256" key="1">
    <source>
        <dbReference type="SAM" id="MobiDB-lite"/>
    </source>
</evidence>
<keyword evidence="3" id="KW-1185">Reference proteome</keyword>
<evidence type="ECO:0000313" key="3">
    <source>
        <dbReference type="Proteomes" id="UP001295684"/>
    </source>
</evidence>
<dbReference type="EMBL" id="CAMPGE010006919">
    <property type="protein sequence ID" value="CAI2365834.1"/>
    <property type="molecule type" value="Genomic_DNA"/>
</dbReference>
<dbReference type="Proteomes" id="UP001295684">
    <property type="component" value="Unassembled WGS sequence"/>
</dbReference>